<dbReference type="WBParaSite" id="MCOS_0000741401-mRNA-1">
    <property type="protein sequence ID" value="MCOS_0000741401-mRNA-1"/>
    <property type="gene ID" value="MCOS_0000741401"/>
</dbReference>
<dbReference type="Proteomes" id="UP000267029">
    <property type="component" value="Unassembled WGS sequence"/>
</dbReference>
<evidence type="ECO:0000313" key="1">
    <source>
        <dbReference type="EMBL" id="VDD81412.1"/>
    </source>
</evidence>
<evidence type="ECO:0000313" key="3">
    <source>
        <dbReference type="WBParaSite" id="MCOS_0000741401-mRNA-1"/>
    </source>
</evidence>
<protein>
    <submittedName>
        <fullName evidence="3">WD_REPEATS_REGION domain-containing protein</fullName>
    </submittedName>
</protein>
<name>A0A0R3UIX5_MESCO</name>
<accession>A0A0R3UIX5</accession>
<dbReference type="AlphaFoldDB" id="A0A0R3UIX5"/>
<organism evidence="3">
    <name type="scientific">Mesocestoides corti</name>
    <name type="common">Flatworm</name>
    <dbReference type="NCBI Taxonomy" id="53468"/>
    <lineage>
        <taxon>Eukaryota</taxon>
        <taxon>Metazoa</taxon>
        <taxon>Spiralia</taxon>
        <taxon>Lophotrochozoa</taxon>
        <taxon>Platyhelminthes</taxon>
        <taxon>Cestoda</taxon>
        <taxon>Eucestoda</taxon>
        <taxon>Cyclophyllidea</taxon>
        <taxon>Mesocestoididae</taxon>
        <taxon>Mesocestoides</taxon>
    </lineage>
</organism>
<sequence>MLVQLKAAAFICAQHGAVVLLKEEKENSSHNSYDFLRVGSRAGERTRELEVATMTGKAHVSLGWLSACSSRVFCLDAD</sequence>
<dbReference type="EMBL" id="UXSR01005362">
    <property type="protein sequence ID" value="VDD81412.1"/>
    <property type="molecule type" value="Genomic_DNA"/>
</dbReference>
<gene>
    <name evidence="1" type="ORF">MCOS_LOCUS7415</name>
</gene>
<reference evidence="3" key="1">
    <citation type="submission" date="2017-02" db="UniProtKB">
        <authorList>
            <consortium name="WormBaseParasite"/>
        </authorList>
    </citation>
    <scope>IDENTIFICATION</scope>
</reference>
<evidence type="ECO:0000313" key="2">
    <source>
        <dbReference type="Proteomes" id="UP000267029"/>
    </source>
</evidence>
<keyword evidence="2" id="KW-1185">Reference proteome</keyword>
<proteinExistence type="predicted"/>
<reference evidence="1 2" key="2">
    <citation type="submission" date="2018-10" db="EMBL/GenBank/DDBJ databases">
        <authorList>
            <consortium name="Pathogen Informatics"/>
        </authorList>
    </citation>
    <scope>NUCLEOTIDE SEQUENCE [LARGE SCALE GENOMIC DNA]</scope>
</reference>